<accession>A0A956RQ05</accession>
<dbReference type="Proteomes" id="UP000697710">
    <property type="component" value="Unassembled WGS sequence"/>
</dbReference>
<reference evidence="2" key="1">
    <citation type="submission" date="2020-04" db="EMBL/GenBank/DDBJ databases">
        <authorList>
            <person name="Zhang T."/>
        </authorList>
    </citation>
    <scope>NUCLEOTIDE SEQUENCE</scope>
    <source>
        <strain evidence="2">HKST-UBA01</strain>
    </source>
</reference>
<proteinExistence type="predicted"/>
<gene>
    <name evidence="2" type="ORF">KC729_06135</name>
</gene>
<feature type="non-terminal residue" evidence="2">
    <location>
        <position position="390"/>
    </location>
</feature>
<organism evidence="2 3">
    <name type="scientific">Eiseniibacteriota bacterium</name>
    <dbReference type="NCBI Taxonomy" id="2212470"/>
    <lineage>
        <taxon>Bacteria</taxon>
        <taxon>Candidatus Eiseniibacteriota</taxon>
    </lineage>
</organism>
<evidence type="ECO:0000256" key="1">
    <source>
        <dbReference type="ARBA" id="ARBA00022729"/>
    </source>
</evidence>
<name>A0A956RQ05_UNCEI</name>
<protein>
    <submittedName>
        <fullName evidence="2">VCBS repeat-containing protein</fullName>
    </submittedName>
</protein>
<dbReference type="SUPFAM" id="SSF69318">
    <property type="entry name" value="Integrin alpha N-terminal domain"/>
    <property type="match status" value="1"/>
</dbReference>
<comment type="caution">
    <text evidence="2">The sequence shown here is derived from an EMBL/GenBank/DDBJ whole genome shotgun (WGS) entry which is preliminary data.</text>
</comment>
<sequence length="390" mass="41446">MATHESRRIVSRTHRPFVAMLLAAGLVPVLPIAARALMPLETTPTYESTPGSQIATGGAFADIDGDGWLDMVVANGNDISRQRVVIYHNQGDGTLPLTPTWQSSDIDYHGHLDIGDVNGDGYPDVVASVYIGPAGFSQPGKVKLYLGDGFGFSSTPVWTSPNFYCFSVSLGDADGDGDLDLACAAGESYNGFSDRQKIFTNIGGTFEATPSWESTEVGFALDVDWDDYDSDGDLDVVFCGISAPIRIYRNDQTTGGGIGTTAAWTSTDLPSYGNSSSFGDWNGDGYPELAIADNFQLGGAGKFKVYGNNAGTIPTTPTWTSAGGGYGSNVSWADLDHDGDLDLAVGGWWSTTRIFENTGGTLTTSPVWTSSRSSVIENMFWGDIDNDALF</sequence>
<dbReference type="EMBL" id="JAGQHR010000132">
    <property type="protein sequence ID" value="MCA9727244.1"/>
    <property type="molecule type" value="Genomic_DNA"/>
</dbReference>
<dbReference type="AlphaFoldDB" id="A0A956RQ05"/>
<reference evidence="2" key="2">
    <citation type="journal article" date="2021" name="Microbiome">
        <title>Successional dynamics and alternative stable states in a saline activated sludge microbial community over 9 years.</title>
        <authorList>
            <person name="Wang Y."/>
            <person name="Ye J."/>
            <person name="Ju F."/>
            <person name="Liu L."/>
            <person name="Boyd J.A."/>
            <person name="Deng Y."/>
            <person name="Parks D.H."/>
            <person name="Jiang X."/>
            <person name="Yin X."/>
            <person name="Woodcroft B.J."/>
            <person name="Tyson G.W."/>
            <person name="Hugenholtz P."/>
            <person name="Polz M.F."/>
            <person name="Zhang T."/>
        </authorList>
    </citation>
    <scope>NUCLEOTIDE SEQUENCE</scope>
    <source>
        <strain evidence="2">HKST-UBA01</strain>
    </source>
</reference>
<dbReference type="InterPro" id="IPR028994">
    <property type="entry name" value="Integrin_alpha_N"/>
</dbReference>
<dbReference type="InterPro" id="IPR013517">
    <property type="entry name" value="FG-GAP"/>
</dbReference>
<evidence type="ECO:0000313" key="3">
    <source>
        <dbReference type="Proteomes" id="UP000697710"/>
    </source>
</evidence>
<dbReference type="Gene3D" id="2.130.10.130">
    <property type="entry name" value="Integrin alpha, N-terminal"/>
    <property type="match status" value="2"/>
</dbReference>
<keyword evidence="1" id="KW-0732">Signal</keyword>
<dbReference type="PANTHER" id="PTHR46580">
    <property type="entry name" value="SENSOR KINASE-RELATED"/>
    <property type="match status" value="1"/>
</dbReference>
<evidence type="ECO:0000313" key="2">
    <source>
        <dbReference type="EMBL" id="MCA9727244.1"/>
    </source>
</evidence>
<dbReference type="Pfam" id="PF13517">
    <property type="entry name" value="FG-GAP_3"/>
    <property type="match status" value="3"/>
</dbReference>